<evidence type="ECO:0000259" key="6">
    <source>
        <dbReference type="PROSITE" id="PS01031"/>
    </source>
</evidence>
<dbReference type="GO" id="GO:0005634">
    <property type="term" value="C:nucleus"/>
    <property type="evidence" value="ECO:0007669"/>
    <property type="project" value="TreeGrafter"/>
</dbReference>
<feature type="binding site" evidence="2">
    <location>
        <position position="111"/>
    </location>
    <ligand>
        <name>Zn(2+)</name>
        <dbReference type="ChEBI" id="CHEBI:29105"/>
        <label>1</label>
    </ligand>
</feature>
<dbReference type="PANTHER" id="PTHR45640:SF26">
    <property type="entry name" value="RE23625P"/>
    <property type="match status" value="1"/>
</dbReference>
<dbReference type="SUPFAM" id="SSF49764">
    <property type="entry name" value="HSP20-like chaperones"/>
    <property type="match status" value="1"/>
</dbReference>
<dbReference type="GO" id="GO:0043066">
    <property type="term" value="P:negative regulation of apoptotic process"/>
    <property type="evidence" value="ECO:0007669"/>
    <property type="project" value="TreeGrafter"/>
</dbReference>
<organism evidence="9">
    <name type="scientific">Soboliphyme baturini</name>
    <dbReference type="NCBI Taxonomy" id="241478"/>
    <lineage>
        <taxon>Eukaryota</taxon>
        <taxon>Metazoa</taxon>
        <taxon>Ecdysozoa</taxon>
        <taxon>Nematoda</taxon>
        <taxon>Enoplea</taxon>
        <taxon>Dorylaimia</taxon>
        <taxon>Dioctophymatida</taxon>
        <taxon>Dioctophymatoidea</taxon>
        <taxon>Soboliphymatidae</taxon>
        <taxon>Soboliphyme</taxon>
    </lineage>
</organism>
<reference evidence="9" key="1">
    <citation type="submission" date="2016-06" db="UniProtKB">
        <authorList>
            <consortium name="WormBaseParasite"/>
        </authorList>
    </citation>
    <scope>IDENTIFICATION</scope>
</reference>
<evidence type="ECO:0000256" key="4">
    <source>
        <dbReference type="RuleBase" id="RU003616"/>
    </source>
</evidence>
<dbReference type="AlphaFoldDB" id="A0A183J8U9"/>
<dbReference type="PROSITE" id="PS01031">
    <property type="entry name" value="SHSP"/>
    <property type="match status" value="1"/>
</dbReference>
<dbReference type="InterPro" id="IPR008978">
    <property type="entry name" value="HSP20-like_chaperone"/>
</dbReference>
<dbReference type="InterPro" id="IPR055269">
    <property type="entry name" value="Alpha-crystallin/HSP_16"/>
</dbReference>
<dbReference type="PRINTS" id="PR00299">
    <property type="entry name" value="ACRYSTALLIN"/>
</dbReference>
<evidence type="ECO:0000256" key="5">
    <source>
        <dbReference type="SAM" id="MobiDB-lite"/>
    </source>
</evidence>
<dbReference type="EMBL" id="UZAM01017408">
    <property type="protein sequence ID" value="VDP47161.1"/>
    <property type="molecule type" value="Genomic_DNA"/>
</dbReference>
<dbReference type="Pfam" id="PF00011">
    <property type="entry name" value="HSP20"/>
    <property type="match status" value="1"/>
</dbReference>
<dbReference type="Gene3D" id="2.60.40.790">
    <property type="match status" value="1"/>
</dbReference>
<keyword evidence="2" id="KW-0862">Zinc</keyword>
<feature type="domain" description="SHSP" evidence="6">
    <location>
        <begin position="61"/>
        <end position="169"/>
    </location>
</feature>
<protein>
    <submittedName>
        <fullName evidence="9">SHSP domain-containing protein</fullName>
    </submittedName>
</protein>
<dbReference type="Proteomes" id="UP000270296">
    <property type="component" value="Unassembled WGS sequence"/>
</dbReference>
<evidence type="ECO:0000256" key="1">
    <source>
        <dbReference type="PIRNR" id="PIRNR036514"/>
    </source>
</evidence>
<evidence type="ECO:0000256" key="3">
    <source>
        <dbReference type="PROSITE-ProRule" id="PRU00285"/>
    </source>
</evidence>
<gene>
    <name evidence="7" type="ORF">SBAD_LOCUS12297</name>
</gene>
<evidence type="ECO:0000313" key="7">
    <source>
        <dbReference type="EMBL" id="VDP47161.1"/>
    </source>
</evidence>
<dbReference type="GO" id="GO:0042026">
    <property type="term" value="P:protein refolding"/>
    <property type="evidence" value="ECO:0007669"/>
    <property type="project" value="TreeGrafter"/>
</dbReference>
<evidence type="ECO:0000313" key="8">
    <source>
        <dbReference type="Proteomes" id="UP000270296"/>
    </source>
</evidence>
<comment type="similarity">
    <text evidence="1 3 4">Belongs to the small heat shock protein (HSP20) family.</text>
</comment>
<dbReference type="InterPro" id="IPR001436">
    <property type="entry name" value="Alpha-crystallin/sHSP_animal"/>
</dbReference>
<dbReference type="WBParaSite" id="SBAD_0001270301-mRNA-1">
    <property type="protein sequence ID" value="SBAD_0001270301-mRNA-1"/>
    <property type="gene ID" value="SBAD_0001270301"/>
</dbReference>
<sequence>MRPFVHPFWRGSDDWLWPEFSQLFDQNFAHEVLPSDLLDVDPWERMIEHTPYHRRPKRRHSEERGKVTGWSEVRNDKEKFTVKLDVSQFKPDELKVKTTVNMLIIEAHQKEHKDEHGLISRSFVRKYMLPKTADPQAVTSRLSQQGVLTIEAPNVVIEEANREREVPIEIVSNADSEDQKKQQMATTAEDKSPSKHAKKKH</sequence>
<evidence type="ECO:0000256" key="2">
    <source>
        <dbReference type="PIRSR" id="PIRSR036514-1"/>
    </source>
</evidence>
<keyword evidence="8" id="KW-1185">Reference proteome</keyword>
<keyword evidence="2" id="KW-0479">Metal-binding</keyword>
<dbReference type="GO" id="GO:0005737">
    <property type="term" value="C:cytoplasm"/>
    <property type="evidence" value="ECO:0007669"/>
    <property type="project" value="TreeGrafter"/>
</dbReference>
<dbReference type="GO" id="GO:0046872">
    <property type="term" value="F:metal ion binding"/>
    <property type="evidence" value="ECO:0007669"/>
    <property type="project" value="UniProtKB-KW"/>
</dbReference>
<dbReference type="PANTHER" id="PTHR45640">
    <property type="entry name" value="HEAT SHOCK PROTEIN HSP-12.2-RELATED"/>
    <property type="match status" value="1"/>
</dbReference>
<name>A0A183J8U9_9BILA</name>
<proteinExistence type="inferred from homology"/>
<feature type="region of interest" description="Disordered" evidence="5">
    <location>
        <begin position="162"/>
        <end position="201"/>
    </location>
</feature>
<reference evidence="7 8" key="2">
    <citation type="submission" date="2018-11" db="EMBL/GenBank/DDBJ databases">
        <authorList>
            <consortium name="Pathogen Informatics"/>
        </authorList>
    </citation>
    <scope>NUCLEOTIDE SEQUENCE [LARGE SCALE GENOMIC DNA]</scope>
</reference>
<dbReference type="GO" id="GO:0009408">
    <property type="term" value="P:response to heat"/>
    <property type="evidence" value="ECO:0007669"/>
    <property type="project" value="TreeGrafter"/>
</dbReference>
<dbReference type="GO" id="GO:0051082">
    <property type="term" value="F:unfolded protein binding"/>
    <property type="evidence" value="ECO:0007669"/>
    <property type="project" value="TreeGrafter"/>
</dbReference>
<dbReference type="OrthoDB" id="1431247at2759"/>
<feature type="binding site" evidence="2">
    <location>
        <position position="116"/>
    </location>
    <ligand>
        <name>Zn(2+)</name>
        <dbReference type="ChEBI" id="CHEBI:29105"/>
        <label>1</label>
    </ligand>
</feature>
<dbReference type="InterPro" id="IPR002068">
    <property type="entry name" value="A-crystallin/Hsp20_dom"/>
</dbReference>
<evidence type="ECO:0000313" key="9">
    <source>
        <dbReference type="WBParaSite" id="SBAD_0001270301-mRNA-1"/>
    </source>
</evidence>
<accession>A0A183J8U9</accession>
<dbReference type="PIRSF" id="PIRSF036514">
    <property type="entry name" value="Sm_HSP_B1"/>
    <property type="match status" value="1"/>
</dbReference>
<dbReference type="CDD" id="cd06526">
    <property type="entry name" value="metazoan_ACD"/>
    <property type="match status" value="1"/>
</dbReference>